<dbReference type="EMBL" id="SOFD01000003">
    <property type="protein sequence ID" value="TFB81938.1"/>
    <property type="molecule type" value="Genomic_DNA"/>
</dbReference>
<comment type="caution">
    <text evidence="2">The sequence shown here is derived from an EMBL/GenBank/DDBJ whole genome shotgun (WGS) entry which is preliminary data.</text>
</comment>
<dbReference type="InterPro" id="IPR036390">
    <property type="entry name" value="WH_DNA-bd_sf"/>
</dbReference>
<gene>
    <name evidence="2" type="ORF">E3O21_01320</name>
</gene>
<keyword evidence="3" id="KW-1185">Reference proteome</keyword>
<sequence>MNSRILRPPKMGAHNGVMAAQPPSYKTLASLSRMNLLYQLQSRGTMTVNDLAEAAGLHPNTAREHLDRLINDGFVTCAPEARDSKGRPKMLYNAAGGVSTELGSIRARKIEAAQERADQLRRMLPVLPVGQSALAGCSGPAAQRQLDALDDHLDQAGFDASVAASGEQLNLRDCPYSEMVKDHPEVCGVHYRLIQGVLEQADGPLRAIGLNLIDAPRLCVIDVAPLPAERESAKSARLDTSNGHFLRSREPG</sequence>
<evidence type="ECO:0000313" key="2">
    <source>
        <dbReference type="EMBL" id="TFB81938.1"/>
    </source>
</evidence>
<evidence type="ECO:0000313" key="3">
    <source>
        <dbReference type="Proteomes" id="UP000298252"/>
    </source>
</evidence>
<dbReference type="InterPro" id="IPR011991">
    <property type="entry name" value="ArsR-like_HTH"/>
</dbReference>
<dbReference type="InterPro" id="IPR036388">
    <property type="entry name" value="WH-like_DNA-bd_sf"/>
</dbReference>
<dbReference type="CDD" id="cd00090">
    <property type="entry name" value="HTH_ARSR"/>
    <property type="match status" value="1"/>
</dbReference>
<name>A0ABY2I663_9MICO</name>
<proteinExistence type="predicted"/>
<dbReference type="Pfam" id="PF13412">
    <property type="entry name" value="HTH_24"/>
    <property type="match status" value="1"/>
</dbReference>
<protein>
    <submittedName>
        <fullName evidence="2">Winged helix-turn-helix transcriptional regulator</fullName>
    </submittedName>
</protein>
<dbReference type="SUPFAM" id="SSF46785">
    <property type="entry name" value="Winged helix' DNA-binding domain"/>
    <property type="match status" value="1"/>
</dbReference>
<organism evidence="2 3">
    <name type="scientific">Cryobacterium flavum</name>
    <dbReference type="NCBI Taxonomy" id="1424659"/>
    <lineage>
        <taxon>Bacteria</taxon>
        <taxon>Bacillati</taxon>
        <taxon>Actinomycetota</taxon>
        <taxon>Actinomycetes</taxon>
        <taxon>Micrococcales</taxon>
        <taxon>Microbacteriaceae</taxon>
        <taxon>Cryobacterium</taxon>
    </lineage>
</organism>
<reference evidence="2 3" key="1">
    <citation type="submission" date="2019-03" db="EMBL/GenBank/DDBJ databases">
        <title>Genomics of glacier-inhabiting Cryobacterium strains.</title>
        <authorList>
            <person name="Liu Q."/>
            <person name="Xin Y.-H."/>
        </authorList>
    </citation>
    <scope>NUCLEOTIDE SEQUENCE [LARGE SCALE GENOMIC DNA]</scope>
    <source>
        <strain evidence="2 3">Hh8</strain>
    </source>
</reference>
<dbReference type="Proteomes" id="UP000298252">
    <property type="component" value="Unassembled WGS sequence"/>
</dbReference>
<evidence type="ECO:0000256" key="1">
    <source>
        <dbReference type="SAM" id="MobiDB-lite"/>
    </source>
</evidence>
<feature type="region of interest" description="Disordered" evidence="1">
    <location>
        <begin position="232"/>
        <end position="252"/>
    </location>
</feature>
<dbReference type="Gene3D" id="1.10.10.10">
    <property type="entry name" value="Winged helix-like DNA-binding domain superfamily/Winged helix DNA-binding domain"/>
    <property type="match status" value="1"/>
</dbReference>
<accession>A0ABY2I663</accession>